<evidence type="ECO:0000313" key="14">
    <source>
        <dbReference type="Proteomes" id="UP000518752"/>
    </source>
</evidence>
<dbReference type="PANTHER" id="PTHR11709:SF361">
    <property type="entry name" value="IRON TRANSPORT MULTICOPPER OXIDASE FET3"/>
    <property type="match status" value="1"/>
</dbReference>
<feature type="domain" description="Plastocyanin-like" evidence="11">
    <location>
        <begin position="410"/>
        <end position="518"/>
    </location>
</feature>
<dbReference type="CDD" id="cd13851">
    <property type="entry name" value="CuRO_1_Fet3p"/>
    <property type="match status" value="1"/>
</dbReference>
<gene>
    <name evidence="13" type="ORF">D9757_011877</name>
</gene>
<evidence type="ECO:0000256" key="9">
    <source>
        <dbReference type="SAM" id="SignalP"/>
    </source>
</evidence>
<dbReference type="PANTHER" id="PTHR11709">
    <property type="entry name" value="MULTI-COPPER OXIDASE"/>
    <property type="match status" value="1"/>
</dbReference>
<dbReference type="Pfam" id="PF07732">
    <property type="entry name" value="Cu-oxidase_3"/>
    <property type="match status" value="1"/>
</dbReference>
<dbReference type="SUPFAM" id="SSF49503">
    <property type="entry name" value="Cupredoxins"/>
    <property type="match status" value="3"/>
</dbReference>
<keyword evidence="3 9" id="KW-0732">Signal</keyword>
<evidence type="ECO:0000259" key="12">
    <source>
        <dbReference type="Pfam" id="PF07732"/>
    </source>
</evidence>
<dbReference type="InterPro" id="IPR011707">
    <property type="entry name" value="Cu-oxidase-like_N"/>
</dbReference>
<keyword evidence="8" id="KW-1133">Transmembrane helix</keyword>
<feature type="chain" id="PRO_5034424363" description="Laccase" evidence="9">
    <location>
        <begin position="21"/>
        <end position="651"/>
    </location>
</feature>
<keyword evidence="14" id="KW-1185">Reference proteome</keyword>
<reference evidence="13 14" key="1">
    <citation type="journal article" date="2020" name="ISME J.">
        <title>Uncovering the hidden diversity of litter-decomposition mechanisms in mushroom-forming fungi.</title>
        <authorList>
            <person name="Floudas D."/>
            <person name="Bentzer J."/>
            <person name="Ahren D."/>
            <person name="Johansson T."/>
            <person name="Persson P."/>
            <person name="Tunlid A."/>
        </authorList>
    </citation>
    <scope>NUCLEOTIDE SEQUENCE [LARGE SCALE GENOMIC DNA]</scope>
    <source>
        <strain evidence="13 14">CBS 406.79</strain>
    </source>
</reference>
<dbReference type="Gene3D" id="2.60.40.420">
    <property type="entry name" value="Cupredoxins - blue copper proteins"/>
    <property type="match status" value="3"/>
</dbReference>
<dbReference type="GO" id="GO:0004322">
    <property type="term" value="F:ferroxidase activity"/>
    <property type="evidence" value="ECO:0007669"/>
    <property type="project" value="TreeGrafter"/>
</dbReference>
<evidence type="ECO:0000259" key="11">
    <source>
        <dbReference type="Pfam" id="PF07731"/>
    </source>
</evidence>
<name>A0A8H5GKG2_9AGAR</name>
<dbReference type="CDD" id="cd13899">
    <property type="entry name" value="CuRO_3_Fet3p"/>
    <property type="match status" value="1"/>
</dbReference>
<keyword evidence="2" id="KW-0479">Metal-binding</keyword>
<dbReference type="InterPro" id="IPR011706">
    <property type="entry name" value="Cu-oxidase_C"/>
</dbReference>
<keyword evidence="6" id="KW-1015">Disulfide bond</keyword>
<dbReference type="InterPro" id="IPR002355">
    <property type="entry name" value="Cu_oxidase_Cu_BS"/>
</dbReference>
<evidence type="ECO:0000256" key="5">
    <source>
        <dbReference type="ARBA" id="ARBA00023008"/>
    </source>
</evidence>
<dbReference type="InterPro" id="IPR033138">
    <property type="entry name" value="Cu_oxidase_CS"/>
</dbReference>
<evidence type="ECO:0000256" key="4">
    <source>
        <dbReference type="ARBA" id="ARBA00023002"/>
    </source>
</evidence>
<evidence type="ECO:0008006" key="15">
    <source>
        <dbReference type="Google" id="ProtNLM"/>
    </source>
</evidence>
<dbReference type="CDD" id="cd13877">
    <property type="entry name" value="CuRO_2_Fet3p_like"/>
    <property type="match status" value="1"/>
</dbReference>
<evidence type="ECO:0000256" key="2">
    <source>
        <dbReference type="ARBA" id="ARBA00022723"/>
    </source>
</evidence>
<dbReference type="GO" id="GO:0033215">
    <property type="term" value="P:reductive iron assimilation"/>
    <property type="evidence" value="ECO:0007669"/>
    <property type="project" value="TreeGrafter"/>
</dbReference>
<keyword evidence="4" id="KW-0560">Oxidoreductase</keyword>
<dbReference type="Pfam" id="PF00394">
    <property type="entry name" value="Cu-oxidase"/>
    <property type="match status" value="1"/>
</dbReference>
<feature type="transmembrane region" description="Helical" evidence="8">
    <location>
        <begin position="575"/>
        <end position="595"/>
    </location>
</feature>
<dbReference type="PROSITE" id="PS00079">
    <property type="entry name" value="MULTICOPPER_OXIDASE1"/>
    <property type="match status" value="2"/>
</dbReference>
<keyword evidence="5" id="KW-0186">Copper</keyword>
<dbReference type="Pfam" id="PF07731">
    <property type="entry name" value="Cu-oxidase_2"/>
    <property type="match status" value="1"/>
</dbReference>
<keyword evidence="8" id="KW-0472">Membrane</keyword>
<organism evidence="13 14">
    <name type="scientific">Collybiopsis confluens</name>
    <dbReference type="NCBI Taxonomy" id="2823264"/>
    <lineage>
        <taxon>Eukaryota</taxon>
        <taxon>Fungi</taxon>
        <taxon>Dikarya</taxon>
        <taxon>Basidiomycota</taxon>
        <taxon>Agaricomycotina</taxon>
        <taxon>Agaricomycetes</taxon>
        <taxon>Agaricomycetidae</taxon>
        <taxon>Agaricales</taxon>
        <taxon>Marasmiineae</taxon>
        <taxon>Omphalotaceae</taxon>
        <taxon>Collybiopsis</taxon>
    </lineage>
</organism>
<evidence type="ECO:0000256" key="6">
    <source>
        <dbReference type="ARBA" id="ARBA00023157"/>
    </source>
</evidence>
<dbReference type="GO" id="GO:0033573">
    <property type="term" value="C:high-affinity iron permease complex"/>
    <property type="evidence" value="ECO:0007669"/>
    <property type="project" value="TreeGrafter"/>
</dbReference>
<feature type="domain" description="Plastocyanin-like" evidence="10">
    <location>
        <begin position="155"/>
        <end position="324"/>
    </location>
</feature>
<dbReference type="InterPro" id="IPR045087">
    <property type="entry name" value="Cu-oxidase_fam"/>
</dbReference>
<dbReference type="InterPro" id="IPR001117">
    <property type="entry name" value="Cu-oxidase_2nd"/>
</dbReference>
<evidence type="ECO:0000259" key="10">
    <source>
        <dbReference type="Pfam" id="PF00394"/>
    </source>
</evidence>
<keyword evidence="7" id="KW-0325">Glycoprotein</keyword>
<accession>A0A8H5GKG2</accession>
<dbReference type="AlphaFoldDB" id="A0A8H5GKG2"/>
<comment type="caution">
    <text evidence="13">The sequence shown here is derived from an EMBL/GenBank/DDBJ whole genome shotgun (WGS) entry which is preliminary data.</text>
</comment>
<dbReference type="GO" id="GO:0005507">
    <property type="term" value="F:copper ion binding"/>
    <property type="evidence" value="ECO:0007669"/>
    <property type="project" value="InterPro"/>
</dbReference>
<dbReference type="Proteomes" id="UP000518752">
    <property type="component" value="Unassembled WGS sequence"/>
</dbReference>
<dbReference type="GO" id="GO:0010106">
    <property type="term" value="P:cellular response to iron ion starvation"/>
    <property type="evidence" value="ECO:0007669"/>
    <property type="project" value="TreeGrafter"/>
</dbReference>
<protein>
    <recommendedName>
        <fullName evidence="15">Laccase</fullName>
    </recommendedName>
</protein>
<dbReference type="PROSITE" id="PS00080">
    <property type="entry name" value="MULTICOPPER_OXIDASE2"/>
    <property type="match status" value="1"/>
</dbReference>
<evidence type="ECO:0000256" key="7">
    <source>
        <dbReference type="ARBA" id="ARBA00023180"/>
    </source>
</evidence>
<dbReference type="OrthoDB" id="2121828at2759"/>
<feature type="signal peptide" evidence="9">
    <location>
        <begin position="1"/>
        <end position="20"/>
    </location>
</feature>
<sequence>MQLMRSALLILASVVSPATAGIKELWWNITYVQNANPDGFSERRVIGVNNTWPPPPIDINSTDSLVVHMTNSLDAPTSLHHHGMFFNQSSFMDGAVGVSECGTPPGESFDYVVPINSSGQWGTYWVHSHAGGQYVDGLRAPLVLHPPKEAYTYDEEFTIILGDWYHTEHSVLLEQFINIANPGGAEPVPDSGLIYFAQTGSYLGPISGTNPSSVTSAVGFNENATLPFQPSKTYRLRIINTSAFGMFYFWIDGHDMRIIEVDGTDTEEYPISLISLSVAQRYSILVTARNDSSSNWAIHANFDTDMFDTVPDTLQPNITSSITYSTSASITDNGPVDAYFTVNDTDLVPVQHIAAPESTKTVELVAAFDTMNDGTNHAMFNQITYNSPLVPAILSEMTLGSNATVAEAYGPLSFVVDHMDVVDIVIKNSDAGVHPFHLHGHKVMIVGRADDYTSDDPTLNPPIASNQTNPIRRDTVLIPSGGSATLRVVADNPGVWFLHCHIEWHLEVGLAIQLIEAPMQAQQYADKVPQALSDHCNTLGLPASGNAAGFASTTDLNGLPLGPFPQNNGWHAKGILAMFGCVLTAVIGMLTVMWYSVIGGQISEEETEHEVQEAIDKKAKRGLSAQASGLNPCSSSWSIFKPRSSRVDKLK</sequence>
<dbReference type="EMBL" id="JAACJN010000151">
    <property type="protein sequence ID" value="KAF5366633.1"/>
    <property type="molecule type" value="Genomic_DNA"/>
</dbReference>
<evidence type="ECO:0000256" key="3">
    <source>
        <dbReference type="ARBA" id="ARBA00022729"/>
    </source>
</evidence>
<dbReference type="InterPro" id="IPR008972">
    <property type="entry name" value="Cupredoxin"/>
</dbReference>
<keyword evidence="8" id="KW-0812">Transmembrane</keyword>
<proteinExistence type="inferred from homology"/>
<feature type="domain" description="Plastocyanin-like" evidence="12">
    <location>
        <begin position="33"/>
        <end position="148"/>
    </location>
</feature>
<evidence type="ECO:0000313" key="13">
    <source>
        <dbReference type="EMBL" id="KAF5366633.1"/>
    </source>
</evidence>
<evidence type="ECO:0000256" key="1">
    <source>
        <dbReference type="ARBA" id="ARBA00010609"/>
    </source>
</evidence>
<dbReference type="InterPro" id="IPR044130">
    <property type="entry name" value="CuRO_2_Fet3-like"/>
</dbReference>
<evidence type="ECO:0000256" key="8">
    <source>
        <dbReference type="SAM" id="Phobius"/>
    </source>
</evidence>
<comment type="similarity">
    <text evidence="1">Belongs to the multicopper oxidase family.</text>
</comment>